<feature type="chain" id="PRO_5045681480" evidence="4">
    <location>
        <begin position="21"/>
        <end position="695"/>
    </location>
</feature>
<evidence type="ECO:0000256" key="3">
    <source>
        <dbReference type="ARBA" id="ARBA00022729"/>
    </source>
</evidence>
<evidence type="ECO:0000259" key="5">
    <source>
        <dbReference type="Pfam" id="PF13407"/>
    </source>
</evidence>
<evidence type="ECO:0000256" key="2">
    <source>
        <dbReference type="ARBA" id="ARBA00007639"/>
    </source>
</evidence>
<dbReference type="Gene3D" id="3.40.50.2300">
    <property type="match status" value="4"/>
</dbReference>
<dbReference type="InterPro" id="IPR025997">
    <property type="entry name" value="SBP_2_dom"/>
</dbReference>
<comment type="subcellular location">
    <subcellularLocation>
        <location evidence="1">Cell envelope</location>
    </subcellularLocation>
</comment>
<feature type="domain" description="Periplasmic binding protein" evidence="5">
    <location>
        <begin position="55"/>
        <end position="297"/>
    </location>
</feature>
<evidence type="ECO:0000256" key="1">
    <source>
        <dbReference type="ARBA" id="ARBA00004196"/>
    </source>
</evidence>
<accession>A0ABT2S3D5</accession>
<evidence type="ECO:0000256" key="4">
    <source>
        <dbReference type="SAM" id="SignalP"/>
    </source>
</evidence>
<feature type="domain" description="Periplasmic binding protein" evidence="5">
    <location>
        <begin position="382"/>
        <end position="625"/>
    </location>
</feature>
<gene>
    <name evidence="6" type="ORF">OCV65_02505</name>
</gene>
<dbReference type="Proteomes" id="UP001207605">
    <property type="component" value="Unassembled WGS sequence"/>
</dbReference>
<keyword evidence="3 4" id="KW-0732">Signal</keyword>
<comment type="caution">
    <text evidence="6">The sequence shown here is derived from an EMBL/GenBank/DDBJ whole genome shotgun (WGS) entry which is preliminary data.</text>
</comment>
<evidence type="ECO:0000313" key="6">
    <source>
        <dbReference type="EMBL" id="MCU6699110.1"/>
    </source>
</evidence>
<protein>
    <submittedName>
        <fullName evidence="6">Substrate-binding domain-containing protein</fullName>
    </submittedName>
</protein>
<dbReference type="PANTHER" id="PTHR46847">
    <property type="entry name" value="D-ALLOSE-BINDING PERIPLASMIC PROTEIN-RELATED"/>
    <property type="match status" value="1"/>
</dbReference>
<evidence type="ECO:0000313" key="7">
    <source>
        <dbReference type="Proteomes" id="UP001207605"/>
    </source>
</evidence>
<dbReference type="SUPFAM" id="SSF53822">
    <property type="entry name" value="Periplasmic binding protein-like I"/>
    <property type="match status" value="2"/>
</dbReference>
<comment type="similarity">
    <text evidence="2">Belongs to the bacterial solute-binding protein 2 family.</text>
</comment>
<sequence length="695" mass="74827">MKRKIIASLLVLAMAGSLLAGCGNKASDSGSSDSSKSSKSSASELKGDSSEKYYMCVPISGVEYWYPVFQGMKEAANALGVQAYYMGTPEWDSSAQADVFNQIMALDPTGILLHPTDGDAFVDPINSAIADDVQVVTFAADSPDSNRTAYVTSDNNKEGSTAAKEVAEEIGGKGSILVMRNPGQTNHETRDDAFISYINENYPDIKIYEENSGQNADATYTAVMTTYQKDANLKAVFTPEASSAVGAAQAGLEIGNGDQALVCACCDTSEEILDLLKAGQFFSAIAPDQYLQGYMGMLDLFFAAHNEVLEPMNGRADAGENLWQSPFMDNGLSIVTADNADDFYLDAYAEKLGYKDSEEILEPLEEPEGCGFGDGSGEKYYMCVPISGVEYWYPVMQGMKDAAKALDVSAYYMGTPEWDASAQADVFSQIMALDPTGILVHPTTAEAFVDPINSAIADDVQIVTFAADAPDSERTAYVTSDNTKEGNRAAQEIGEALGGEGSVLVMRNPGQTNHENRDNAFIAYMEENYPDITIYEENSGQDADATYSAVMTTYQKDANLKAVFTPEASSAVGAAQAGLEIGGGSEQALLCACCDTSEEVLDLLKADQFFFAIAPDQYLQGYMSMLNCYFAAHNEILHPMNGREAAGENLWQTPYMDNSLSIVTKDNADCFYLDSYAKNIGLSGADQLIEPYEAK</sequence>
<name>A0ABT2S3D5_9FIRM</name>
<keyword evidence="7" id="KW-1185">Reference proteome</keyword>
<dbReference type="Pfam" id="PF13407">
    <property type="entry name" value="Peripla_BP_4"/>
    <property type="match status" value="2"/>
</dbReference>
<dbReference type="PROSITE" id="PS51257">
    <property type="entry name" value="PROKAR_LIPOPROTEIN"/>
    <property type="match status" value="1"/>
</dbReference>
<dbReference type="EMBL" id="JAOQJV010000002">
    <property type="protein sequence ID" value="MCU6699110.1"/>
    <property type="molecule type" value="Genomic_DNA"/>
</dbReference>
<dbReference type="InterPro" id="IPR028082">
    <property type="entry name" value="Peripla_BP_I"/>
</dbReference>
<dbReference type="PANTHER" id="PTHR46847:SF1">
    <property type="entry name" value="D-ALLOSE-BINDING PERIPLASMIC PROTEIN-RELATED"/>
    <property type="match status" value="1"/>
</dbReference>
<dbReference type="RefSeq" id="WP_262580860.1">
    <property type="nucleotide sequence ID" value="NZ_JAOQJV010000002.1"/>
</dbReference>
<reference evidence="6 7" key="1">
    <citation type="journal article" date="2021" name="ISME Commun">
        <title>Automated analysis of genomic sequences facilitates high-throughput and comprehensive description of bacteria.</title>
        <authorList>
            <person name="Hitch T.C.A."/>
        </authorList>
    </citation>
    <scope>NUCLEOTIDE SEQUENCE [LARGE SCALE GENOMIC DNA]</scope>
    <source>
        <strain evidence="6 7">Sanger_02</strain>
    </source>
</reference>
<feature type="signal peptide" evidence="4">
    <location>
        <begin position="1"/>
        <end position="20"/>
    </location>
</feature>
<organism evidence="6 7">
    <name type="scientific">Dorea ammoniilytica</name>
    <dbReference type="NCBI Taxonomy" id="2981788"/>
    <lineage>
        <taxon>Bacteria</taxon>
        <taxon>Bacillati</taxon>
        <taxon>Bacillota</taxon>
        <taxon>Clostridia</taxon>
        <taxon>Lachnospirales</taxon>
        <taxon>Lachnospiraceae</taxon>
        <taxon>Dorea</taxon>
    </lineage>
</organism>
<proteinExistence type="inferred from homology"/>